<proteinExistence type="predicted"/>
<evidence type="ECO:0000313" key="2">
    <source>
        <dbReference type="Proteomes" id="UP000191663"/>
    </source>
</evidence>
<gene>
    <name evidence="1" type="ORF">BXT86_00135</name>
</gene>
<dbReference type="AlphaFoldDB" id="A0A1V4QHB2"/>
<comment type="caution">
    <text evidence="1">The sequence shown here is derived from an EMBL/GenBank/DDBJ whole genome shotgun (WGS) entry which is preliminary data.</text>
</comment>
<reference evidence="2" key="1">
    <citation type="submission" date="2017-01" db="EMBL/GenBank/DDBJ databases">
        <title>Novel pathways for hydrocarbon cycling and metabolic interdependencies in hydrothermal sediment communities.</title>
        <authorList>
            <person name="Dombrowski N."/>
            <person name="Seitz K."/>
            <person name="Teske A."/>
            <person name="Baker B."/>
        </authorList>
    </citation>
    <scope>NUCLEOTIDE SEQUENCE [LARGE SCALE GENOMIC DNA]</scope>
</reference>
<dbReference type="Proteomes" id="UP000191663">
    <property type="component" value="Unassembled WGS sequence"/>
</dbReference>
<feature type="non-terminal residue" evidence="1">
    <location>
        <position position="1"/>
    </location>
</feature>
<organism evidence="1 2">
    <name type="scientific">candidate division WOR-3 bacterium 4484_100</name>
    <dbReference type="NCBI Taxonomy" id="1936077"/>
    <lineage>
        <taxon>Bacteria</taxon>
        <taxon>Bacteria division WOR-3</taxon>
    </lineage>
</organism>
<accession>A0A1V4QHB2</accession>
<protein>
    <submittedName>
        <fullName evidence="1">Uncharacterized protein</fullName>
    </submittedName>
</protein>
<name>A0A1V4QHB2_UNCW3</name>
<dbReference type="EMBL" id="MUKB01000002">
    <property type="protein sequence ID" value="OPX18632.1"/>
    <property type="molecule type" value="Genomic_DNA"/>
</dbReference>
<evidence type="ECO:0000313" key="1">
    <source>
        <dbReference type="EMBL" id="OPX18632.1"/>
    </source>
</evidence>
<dbReference type="Gene3D" id="2.60.120.1130">
    <property type="match status" value="1"/>
</dbReference>
<sequence length="67" mass="7899">VVYLPSEISVENSYALAKAAYTSEDGMVKIEKRFVFKKADFQPDEFRALQEIYNKYRSIEQQLIIFE</sequence>